<dbReference type="PANTHER" id="PTHR36964:SF1">
    <property type="entry name" value="PROTEIN-METHIONINE-SULFOXIDE REDUCTASE HEME-BINDING SUBUNIT MSRQ"/>
    <property type="match status" value="1"/>
</dbReference>
<dbReference type="HAMAP" id="MF_01207">
    <property type="entry name" value="MsrQ"/>
    <property type="match status" value="1"/>
</dbReference>
<evidence type="ECO:0000256" key="3">
    <source>
        <dbReference type="ARBA" id="ARBA00022692"/>
    </source>
</evidence>
<comment type="subunit">
    <text evidence="7">Heterodimer of a catalytic subunit (MsrP) and a heme-binding subunit (MsrQ).</text>
</comment>
<dbReference type="AlphaFoldDB" id="A0A4V3AUT5"/>
<dbReference type="Proteomes" id="UP000294829">
    <property type="component" value="Unassembled WGS sequence"/>
</dbReference>
<dbReference type="PANTHER" id="PTHR36964">
    <property type="entry name" value="PROTEIN-METHIONINE-SULFOXIDE REDUCTASE HEME-BINDING SUBUNIT MSRQ"/>
    <property type="match status" value="1"/>
</dbReference>
<gene>
    <name evidence="7" type="primary">msrQ</name>
    <name evidence="9" type="ORF">E2I14_08230</name>
</gene>
<dbReference type="RefSeq" id="WP_133327345.1">
    <property type="nucleotide sequence ID" value="NZ_SMYL01000003.1"/>
</dbReference>
<dbReference type="EMBL" id="SMYL01000003">
    <property type="protein sequence ID" value="TDK66450.1"/>
    <property type="molecule type" value="Genomic_DNA"/>
</dbReference>
<keyword evidence="7" id="KW-0479">Metal-binding</keyword>
<dbReference type="GO" id="GO:0046872">
    <property type="term" value="F:metal ion binding"/>
    <property type="evidence" value="ECO:0007669"/>
    <property type="project" value="UniProtKB-KW"/>
</dbReference>
<evidence type="ECO:0000256" key="6">
    <source>
        <dbReference type="ARBA" id="ARBA00023136"/>
    </source>
</evidence>
<comment type="caution">
    <text evidence="9">The sequence shown here is derived from an EMBL/GenBank/DDBJ whole genome shotgun (WGS) entry which is preliminary data.</text>
</comment>
<keyword evidence="7" id="KW-0285">Flavoprotein</keyword>
<comment type="caution">
    <text evidence="7">Lacks conserved residue(s) required for the propagation of feature annotation.</text>
</comment>
<evidence type="ECO:0000256" key="2">
    <source>
        <dbReference type="ARBA" id="ARBA00022448"/>
    </source>
</evidence>
<accession>A0A4V3AUT5</accession>
<evidence type="ECO:0000256" key="7">
    <source>
        <dbReference type="HAMAP-Rule" id="MF_01207"/>
    </source>
</evidence>
<dbReference type="InterPro" id="IPR022837">
    <property type="entry name" value="MsrQ-like"/>
</dbReference>
<keyword evidence="6 7" id="KW-0472">Membrane</keyword>
<organism evidence="9 10">
    <name type="scientific">Sapientia aquatica</name>
    <dbReference type="NCBI Taxonomy" id="1549640"/>
    <lineage>
        <taxon>Bacteria</taxon>
        <taxon>Pseudomonadati</taxon>
        <taxon>Pseudomonadota</taxon>
        <taxon>Betaproteobacteria</taxon>
        <taxon>Burkholderiales</taxon>
        <taxon>Oxalobacteraceae</taxon>
        <taxon>Sapientia</taxon>
    </lineage>
</organism>
<dbReference type="GO" id="GO:0030091">
    <property type="term" value="P:protein repair"/>
    <property type="evidence" value="ECO:0007669"/>
    <property type="project" value="UniProtKB-UniRule"/>
</dbReference>
<dbReference type="Pfam" id="PF01794">
    <property type="entry name" value="Ferric_reduct"/>
    <property type="match status" value="1"/>
</dbReference>
<keyword evidence="4 7" id="KW-1133">Transmembrane helix</keyword>
<dbReference type="GO" id="GO:0016679">
    <property type="term" value="F:oxidoreductase activity, acting on diphenols and related substances as donors"/>
    <property type="evidence" value="ECO:0007669"/>
    <property type="project" value="TreeGrafter"/>
</dbReference>
<protein>
    <recommendedName>
        <fullName evidence="7">Protein-methionine-sulfoxide reductase heme-binding subunit MsrQ</fullName>
    </recommendedName>
    <alternativeName>
        <fullName evidence="7">Flavocytochrome MsrQ</fullName>
    </alternativeName>
</protein>
<dbReference type="OrthoDB" id="9788328at2"/>
<comment type="cofactor">
    <cofactor evidence="7">
        <name>FMN</name>
        <dbReference type="ChEBI" id="CHEBI:58210"/>
    </cofactor>
    <text evidence="7">Binds 1 FMN per subunit.</text>
</comment>
<keyword evidence="7" id="KW-1003">Cell membrane</keyword>
<evidence type="ECO:0000313" key="10">
    <source>
        <dbReference type="Proteomes" id="UP000294829"/>
    </source>
</evidence>
<name>A0A4V3AUT5_9BURK</name>
<feature type="domain" description="Ferric oxidoreductase" evidence="8">
    <location>
        <begin position="56"/>
        <end position="182"/>
    </location>
</feature>
<comment type="subcellular location">
    <subcellularLocation>
        <location evidence="7">Cell membrane</location>
        <topology evidence="7">Multi-pass membrane protein</topology>
    </subcellularLocation>
    <subcellularLocation>
        <location evidence="1">Membrane</location>
        <topology evidence="1">Multi-pass membrane protein</topology>
    </subcellularLocation>
</comment>
<evidence type="ECO:0000259" key="8">
    <source>
        <dbReference type="Pfam" id="PF01794"/>
    </source>
</evidence>
<reference evidence="9 10" key="1">
    <citation type="submission" date="2019-03" db="EMBL/GenBank/DDBJ databases">
        <title>Sapientia aquatica gen. nov., sp. nov., isolated from a crater lake.</title>
        <authorList>
            <person name="Felfoldi T."/>
            <person name="Szabo A."/>
            <person name="Toth E."/>
            <person name="Schumann P."/>
            <person name="Keki Z."/>
            <person name="Marialigeti K."/>
            <person name="Mathe I."/>
        </authorList>
    </citation>
    <scope>NUCLEOTIDE SEQUENCE [LARGE SCALE GENOMIC DNA]</scope>
    <source>
        <strain evidence="9 10">SA-152</strain>
    </source>
</reference>
<proteinExistence type="inferred from homology"/>
<keyword evidence="7" id="KW-0249">Electron transport</keyword>
<dbReference type="GO" id="GO:0005886">
    <property type="term" value="C:plasma membrane"/>
    <property type="evidence" value="ECO:0007669"/>
    <property type="project" value="UniProtKB-SubCell"/>
</dbReference>
<keyword evidence="10" id="KW-1185">Reference proteome</keyword>
<dbReference type="GO" id="GO:0010181">
    <property type="term" value="F:FMN binding"/>
    <property type="evidence" value="ECO:0007669"/>
    <property type="project" value="UniProtKB-UniRule"/>
</dbReference>
<keyword evidence="7" id="KW-0288">FMN</keyword>
<keyword evidence="7" id="KW-0349">Heme</keyword>
<dbReference type="InterPro" id="IPR013130">
    <property type="entry name" value="Fe3_Rdtase_TM_dom"/>
</dbReference>
<keyword evidence="5 7" id="KW-0408">Iron</keyword>
<feature type="transmembrane region" description="Helical" evidence="7">
    <location>
        <begin position="142"/>
        <end position="166"/>
    </location>
</feature>
<evidence type="ECO:0000256" key="4">
    <source>
        <dbReference type="ARBA" id="ARBA00022989"/>
    </source>
</evidence>
<keyword evidence="2 7" id="KW-0813">Transport</keyword>
<evidence type="ECO:0000256" key="1">
    <source>
        <dbReference type="ARBA" id="ARBA00004141"/>
    </source>
</evidence>
<sequence>MGALRNHYSYWIKQHYDLVWRCCFIACCLPALWLLGEWSTGNLGINPLNRLLHFSGTTALVQMLVTLSVTPSRWLAVRLSIVTHQAYGKRLSDWNWLIKLRRQLGLFAFFYALLHLVIYLALDVTWDMRAVWDDIQDRLFILLGFIAFVLLVPLALTANNVSIRWLGSNWRILHRLSYPIVICDVAHYCLQMKAGQTSAWPFALATAVLLAYRLAAWLSQEKDSGIEVEERGVEEREVEERRG</sequence>
<dbReference type="GO" id="GO:0020037">
    <property type="term" value="F:heme binding"/>
    <property type="evidence" value="ECO:0007669"/>
    <property type="project" value="UniProtKB-UniRule"/>
</dbReference>
<comment type="function">
    <text evidence="7">Part of the MsrPQ system that repairs oxidized periplasmic proteins containing methionine sulfoxide residues (Met-O), using respiratory chain electrons. Thus protects these proteins from oxidative-stress damage caused by reactive species of oxygen and chlorine generated by the host defense mechanisms. MsrPQ is essential for the maintenance of envelope integrity under bleach stress, rescuing a wide series of structurally unrelated periplasmic proteins from methionine oxidation. MsrQ provides electrons for reduction to the reductase catalytic subunit MsrP, using the quinone pool of the respiratory chain.</text>
</comment>
<evidence type="ECO:0000256" key="5">
    <source>
        <dbReference type="ARBA" id="ARBA00023004"/>
    </source>
</evidence>
<feature type="transmembrane region" description="Helical" evidence="7">
    <location>
        <begin position="104"/>
        <end position="122"/>
    </location>
</feature>
<keyword evidence="3 7" id="KW-0812">Transmembrane</keyword>
<dbReference type="GO" id="GO:0009055">
    <property type="term" value="F:electron transfer activity"/>
    <property type="evidence" value="ECO:0007669"/>
    <property type="project" value="UniProtKB-UniRule"/>
</dbReference>
<comment type="cofactor">
    <cofactor evidence="7">
        <name>heme b</name>
        <dbReference type="ChEBI" id="CHEBI:60344"/>
    </cofactor>
    <text evidence="7">Binds 1 heme b (iron(II)-protoporphyrin IX) group per subunit.</text>
</comment>
<evidence type="ECO:0000313" key="9">
    <source>
        <dbReference type="EMBL" id="TDK66450.1"/>
    </source>
</evidence>
<comment type="similarity">
    <text evidence="7">Belongs to the MsrQ family.</text>
</comment>